<dbReference type="GO" id="GO:0016011">
    <property type="term" value="C:dystroglycan complex"/>
    <property type="evidence" value="ECO:0007669"/>
    <property type="project" value="TreeGrafter"/>
</dbReference>
<gene>
    <name evidence="2" type="ORF">Rleg4DRAFT_5882</name>
</gene>
<dbReference type="InterPro" id="IPR010221">
    <property type="entry name" value="VCBS_dom"/>
</dbReference>
<dbReference type="SMART" id="SM00736">
    <property type="entry name" value="CADG"/>
    <property type="match status" value="2"/>
</dbReference>
<accession>J0WFF4</accession>
<dbReference type="EMBL" id="JH719393">
    <property type="protein sequence ID" value="EJC84088.1"/>
    <property type="molecule type" value="Genomic_DNA"/>
</dbReference>
<name>J0WFF4_RHILT</name>
<feature type="domain" description="Dystroglycan-type cadherin-like" evidence="1">
    <location>
        <begin position="458"/>
        <end position="556"/>
    </location>
</feature>
<dbReference type="Pfam" id="PF17963">
    <property type="entry name" value="Big_9"/>
    <property type="match status" value="1"/>
</dbReference>
<dbReference type="Proteomes" id="UP000005732">
    <property type="component" value="Unassembled WGS sequence"/>
</dbReference>
<dbReference type="GO" id="GO:0005509">
    <property type="term" value="F:calcium ion binding"/>
    <property type="evidence" value="ECO:0007669"/>
    <property type="project" value="InterPro"/>
</dbReference>
<evidence type="ECO:0000313" key="2">
    <source>
        <dbReference type="EMBL" id="EJC84088.1"/>
    </source>
</evidence>
<dbReference type="Pfam" id="PF13313">
    <property type="entry name" value="DUF4082"/>
    <property type="match status" value="2"/>
</dbReference>
<dbReference type="InterPro" id="IPR013783">
    <property type="entry name" value="Ig-like_fold"/>
</dbReference>
<evidence type="ECO:0000259" key="1">
    <source>
        <dbReference type="SMART" id="SM00736"/>
    </source>
</evidence>
<dbReference type="PANTHER" id="PTHR21559">
    <property type="entry name" value="DYSTROGLYCAN-RELATED"/>
    <property type="match status" value="1"/>
</dbReference>
<dbReference type="PANTHER" id="PTHR21559:SF21">
    <property type="entry name" value="DYSTROGLYCAN 1"/>
    <property type="match status" value="1"/>
</dbReference>
<dbReference type="SUPFAM" id="SSF49313">
    <property type="entry name" value="Cadherin-like"/>
    <property type="match status" value="2"/>
</dbReference>
<dbReference type="GO" id="GO:0043236">
    <property type="term" value="F:laminin binding"/>
    <property type="evidence" value="ECO:0007669"/>
    <property type="project" value="TreeGrafter"/>
</dbReference>
<dbReference type="HOGENOM" id="CLU_385822_0_0_5"/>
<evidence type="ECO:0000313" key="3">
    <source>
        <dbReference type="Proteomes" id="UP000005732"/>
    </source>
</evidence>
<dbReference type="Pfam" id="PF05345">
    <property type="entry name" value="He_PIG"/>
    <property type="match status" value="2"/>
</dbReference>
<dbReference type="Gene3D" id="2.60.40.10">
    <property type="entry name" value="Immunoglobulins"/>
    <property type="match status" value="3"/>
</dbReference>
<feature type="domain" description="Dystroglycan-type cadherin-like" evidence="1">
    <location>
        <begin position="69"/>
        <end position="167"/>
    </location>
</feature>
<dbReference type="InterPro" id="IPR025141">
    <property type="entry name" value="DUF4082"/>
</dbReference>
<dbReference type="AlphaFoldDB" id="J0WFF4"/>
<protein>
    <submittedName>
        <fullName evidence="2">VCBS repeat-containing protein</fullName>
    </submittedName>
</protein>
<dbReference type="NCBIfam" id="TIGR01965">
    <property type="entry name" value="VCBS_repeat"/>
    <property type="match status" value="2"/>
</dbReference>
<sequence length="716" mass="73203">MNGTYGSLVLNAAGAYTYTINENNSAVQALRLSTNTLNDVFSYTMRDAAGATSTTNLTVTIHGANDAPVLSVQTATQNATVGSPFSFVLPTTTFTDVDSGETLTYSATAADGTALPSWLAFNASTRTFSGTPTTAGNYGVKVTATDIGGLSTNETFTIAAAAGPTTYSLFSASSTPAQTNLNDGQQLELGVKFQSTVGGDITGIRFYRSANDNGQNVVDLWSSTGTKLATATFTNTTASGWQTANFTTPFTITANTAYVASYHTTGAYVATANFFTAAVTNGPLTATATGNGVYRYGGSATAGIFPNSTFGATNYWADVVFRPTNTNNATPTAVADTGDATEKGGVANGSGGVVASGNVLTNDTDPDAGDTKTVSAVSFGATSGTLGSALNGTYGSLVLNAAGAYTYTINETNSAVQALRLSTNTLNDVFSYTMRDTAGATSTTNLTVTIHGANDAPVLAVQTATQNATLGSPFSFVLPTTTFTDVDSGETLTYSATAADGTALPSWLAFNASTRTFSGTPTTAGNYGVKVTATDIGGLSTNETFTIAAGTAPTTYSLFSASSTPTQTNLNDGQQLELGVKFQSNVAGDITGIRFYRSANDNGQNVVDLWSSTGTKLATATFTNTTASGWQTANFTTPFTIAANTTYVASYHTTGGYVATNAFFTAAVTNGPLTAPASGNGLYAYGGSATAGLFPTSTFNSANYYADVVFRPQLAA</sequence>
<proteinExistence type="predicted"/>
<reference evidence="2 3" key="1">
    <citation type="submission" date="2012-02" db="EMBL/GenBank/DDBJ databases">
        <title>Improved High-Quality Draft Sequence of Rhizobium leguminosarum bv. trifolii WSM2297.</title>
        <authorList>
            <consortium name="US DOE Joint Genome Institute"/>
            <person name="Lucas S."/>
            <person name="Han J."/>
            <person name="Lapidus A."/>
            <person name="Cheng J.-F."/>
            <person name="Goodwin L."/>
            <person name="Pitluck S."/>
            <person name="Peters L."/>
            <person name="Ovchinnikova G."/>
            <person name="Zhang X."/>
            <person name="Detter J.C."/>
            <person name="Han C."/>
            <person name="Tapia R."/>
            <person name="Land M."/>
            <person name="Hauser L."/>
            <person name="Kyrpides N."/>
            <person name="Ivanova N."/>
            <person name="Pagani I."/>
            <person name="Brau L."/>
            <person name="Yates R."/>
            <person name="O'Hara G."/>
            <person name="Rui T."/>
            <person name="Howieson J."/>
            <person name="Reeve W."/>
            <person name="Woyke T."/>
        </authorList>
    </citation>
    <scope>NUCLEOTIDE SEQUENCE [LARGE SCALE GENOMIC DNA]</scope>
    <source>
        <strain evidence="2 3">WSM2297</strain>
    </source>
</reference>
<organism evidence="2 3">
    <name type="scientific">Rhizobium leguminosarum bv. trifolii WSM2297</name>
    <dbReference type="NCBI Taxonomy" id="754762"/>
    <lineage>
        <taxon>Bacteria</taxon>
        <taxon>Pseudomonadati</taxon>
        <taxon>Pseudomonadota</taxon>
        <taxon>Alphaproteobacteria</taxon>
        <taxon>Hyphomicrobiales</taxon>
        <taxon>Rhizobiaceae</taxon>
        <taxon>Rhizobium/Agrobacterium group</taxon>
        <taxon>Rhizobium</taxon>
    </lineage>
</organism>
<dbReference type="InterPro" id="IPR040853">
    <property type="entry name" value="RapA2_cadherin-like"/>
</dbReference>
<dbReference type="InterPro" id="IPR015919">
    <property type="entry name" value="Cadherin-like_sf"/>
</dbReference>
<dbReference type="InterPro" id="IPR006644">
    <property type="entry name" value="Cadg"/>
</dbReference>
<dbReference type="Pfam" id="PF17803">
    <property type="entry name" value="Cadherin_4"/>
    <property type="match status" value="1"/>
</dbReference>